<keyword evidence="1" id="KW-0472">Membrane</keyword>
<dbReference type="Proteomes" id="UP000193963">
    <property type="component" value="Unassembled WGS sequence"/>
</dbReference>
<organism evidence="2 3">
    <name type="scientific">Pseudooceanicola marinus</name>
    <dbReference type="NCBI Taxonomy" id="396013"/>
    <lineage>
        <taxon>Bacteria</taxon>
        <taxon>Pseudomonadati</taxon>
        <taxon>Pseudomonadota</taxon>
        <taxon>Alphaproteobacteria</taxon>
        <taxon>Rhodobacterales</taxon>
        <taxon>Paracoccaceae</taxon>
        <taxon>Pseudooceanicola</taxon>
    </lineage>
</organism>
<keyword evidence="1" id="KW-1133">Transmembrane helix</keyword>
<evidence type="ECO:0000313" key="2">
    <source>
        <dbReference type="EMBL" id="SLN55031.1"/>
    </source>
</evidence>
<dbReference type="RefSeq" id="WP_157792224.1">
    <property type="nucleotide sequence ID" value="NZ_FWFN01000005.1"/>
</dbReference>
<proteinExistence type="predicted"/>
<keyword evidence="3" id="KW-1185">Reference proteome</keyword>
<evidence type="ECO:0000256" key="1">
    <source>
        <dbReference type="SAM" id="Phobius"/>
    </source>
</evidence>
<reference evidence="3" key="1">
    <citation type="submission" date="2017-03" db="EMBL/GenBank/DDBJ databases">
        <authorList>
            <person name="Rodrigo-Torres L."/>
            <person name="Arahal R.D."/>
            <person name="Lucena T."/>
        </authorList>
    </citation>
    <scope>NUCLEOTIDE SEQUENCE [LARGE SCALE GENOMIC DNA]</scope>
    <source>
        <strain evidence="3">CECT 7751</strain>
    </source>
</reference>
<accession>A0A1X6ZM20</accession>
<evidence type="ECO:0000313" key="3">
    <source>
        <dbReference type="Proteomes" id="UP000193963"/>
    </source>
</evidence>
<keyword evidence="1" id="KW-0812">Transmembrane</keyword>
<gene>
    <name evidence="2" type="ORF">PSM7751_02691</name>
</gene>
<sequence>MRDAPLLFPLAAPHAARWRQVGFGFLVVAICWLMLIVGLIAGAALQRWVL</sequence>
<dbReference type="EMBL" id="FWFN01000005">
    <property type="protein sequence ID" value="SLN55031.1"/>
    <property type="molecule type" value="Genomic_DNA"/>
</dbReference>
<protein>
    <submittedName>
        <fullName evidence="2">Uncharacterized protein</fullName>
    </submittedName>
</protein>
<feature type="transmembrane region" description="Helical" evidence="1">
    <location>
        <begin position="21"/>
        <end position="45"/>
    </location>
</feature>
<dbReference type="AlphaFoldDB" id="A0A1X6ZM20"/>
<name>A0A1X6ZM20_9RHOB</name>